<proteinExistence type="predicted"/>
<organism evidence="3">
    <name type="scientific">marine metagenome</name>
    <dbReference type="NCBI Taxonomy" id="408172"/>
    <lineage>
        <taxon>unclassified sequences</taxon>
        <taxon>metagenomes</taxon>
        <taxon>ecological metagenomes</taxon>
    </lineage>
</organism>
<dbReference type="Gene3D" id="3.40.367.20">
    <property type="match status" value="1"/>
</dbReference>
<dbReference type="PANTHER" id="PTHR47363:SF1">
    <property type="entry name" value="GLUCOKINASE"/>
    <property type="match status" value="1"/>
</dbReference>
<dbReference type="SUPFAM" id="SSF53067">
    <property type="entry name" value="Actin-like ATPase domain"/>
    <property type="match status" value="1"/>
</dbReference>
<feature type="non-terminal residue" evidence="3">
    <location>
        <position position="239"/>
    </location>
</feature>
<dbReference type="InterPro" id="IPR003836">
    <property type="entry name" value="Glucokinase"/>
</dbReference>
<reference evidence="3" key="1">
    <citation type="submission" date="2018-05" db="EMBL/GenBank/DDBJ databases">
        <authorList>
            <person name="Lanie J.A."/>
            <person name="Ng W.-L."/>
            <person name="Kazmierczak K.M."/>
            <person name="Andrzejewski T.M."/>
            <person name="Davidsen T.M."/>
            <person name="Wayne K.J."/>
            <person name="Tettelin H."/>
            <person name="Glass J.I."/>
            <person name="Rusch D."/>
            <person name="Podicherti R."/>
            <person name="Tsui H.-C.T."/>
            <person name="Winkler M.E."/>
        </authorList>
    </citation>
    <scope>NUCLEOTIDE SEQUENCE</scope>
</reference>
<name>A0A382N785_9ZZZZ</name>
<accession>A0A382N785</accession>
<dbReference type="PANTHER" id="PTHR47363">
    <property type="entry name" value="GLUCOKINASE"/>
    <property type="match status" value="1"/>
</dbReference>
<evidence type="ECO:0008006" key="4">
    <source>
        <dbReference type="Google" id="ProtNLM"/>
    </source>
</evidence>
<dbReference type="AlphaFoldDB" id="A0A382N785"/>
<dbReference type="CDD" id="cd24008">
    <property type="entry name" value="ASKHA_NBD_GLK"/>
    <property type="match status" value="1"/>
</dbReference>
<evidence type="ECO:0000256" key="2">
    <source>
        <dbReference type="ARBA" id="ARBA00022777"/>
    </source>
</evidence>
<dbReference type="GO" id="GO:0006096">
    <property type="term" value="P:glycolytic process"/>
    <property type="evidence" value="ECO:0007669"/>
    <property type="project" value="InterPro"/>
</dbReference>
<dbReference type="EMBL" id="UINC01098483">
    <property type="protein sequence ID" value="SVC57033.1"/>
    <property type="molecule type" value="Genomic_DNA"/>
</dbReference>
<dbReference type="GO" id="GO:0005524">
    <property type="term" value="F:ATP binding"/>
    <property type="evidence" value="ECO:0007669"/>
    <property type="project" value="InterPro"/>
</dbReference>
<dbReference type="Pfam" id="PF02685">
    <property type="entry name" value="Glucokinase"/>
    <property type="match status" value="1"/>
</dbReference>
<dbReference type="GO" id="GO:0004340">
    <property type="term" value="F:glucokinase activity"/>
    <property type="evidence" value="ECO:0007669"/>
    <property type="project" value="InterPro"/>
</dbReference>
<keyword evidence="2" id="KW-0418">Kinase</keyword>
<protein>
    <recommendedName>
        <fullName evidence="4">Glucokinase</fullName>
    </recommendedName>
</protein>
<sequence length="239" mass="25190">VGVPGPVRHPPVKPVNLPWTIDPVEIGDRLGIADVHLLNDLEATAYGTLVLPPDDLVELNRGTPDNEGNIAVIAAGTGLGEGGLCWTGERFVSIPSEGGHASFAPGTDLESELWAYLFSRFGHVSWERVVSGPGLVHIYEFFKSSGRGQESDWLGRELASEEDRPGVISRAATSGDELASLALDLFVSLYGAEAGNLALKLMSTGGVFVGGGIAPKIADMLRQGAFMKGVTEKGRVADI</sequence>
<dbReference type="GO" id="GO:0005536">
    <property type="term" value="F:D-glucose binding"/>
    <property type="evidence" value="ECO:0007669"/>
    <property type="project" value="InterPro"/>
</dbReference>
<gene>
    <name evidence="3" type="ORF">METZ01_LOCUS309887</name>
</gene>
<feature type="non-terminal residue" evidence="3">
    <location>
        <position position="1"/>
    </location>
</feature>
<evidence type="ECO:0000313" key="3">
    <source>
        <dbReference type="EMBL" id="SVC57033.1"/>
    </source>
</evidence>
<keyword evidence="1" id="KW-0808">Transferase</keyword>
<dbReference type="InterPro" id="IPR043129">
    <property type="entry name" value="ATPase_NBD"/>
</dbReference>
<evidence type="ECO:0000256" key="1">
    <source>
        <dbReference type="ARBA" id="ARBA00022679"/>
    </source>
</evidence>